<evidence type="ECO:0000313" key="3">
    <source>
        <dbReference type="EMBL" id="RKR73787.1"/>
    </source>
</evidence>
<gene>
    <name evidence="3" type="ORF">C8E83_0884</name>
</gene>
<evidence type="ECO:0000256" key="1">
    <source>
        <dbReference type="SAM" id="MobiDB-lite"/>
    </source>
</evidence>
<keyword evidence="4" id="KW-1185">Reference proteome</keyword>
<reference evidence="3 4" key="1">
    <citation type="submission" date="2018-10" db="EMBL/GenBank/DDBJ databases">
        <title>Sequencing the genomes of 1000 actinobacteria strains.</title>
        <authorList>
            <person name="Klenk H.-P."/>
        </authorList>
    </citation>
    <scope>NUCLEOTIDE SEQUENCE [LARGE SCALE GENOMIC DNA]</scope>
    <source>
        <strain evidence="3 4">DSM 17894</strain>
    </source>
</reference>
<dbReference type="AlphaFoldDB" id="A0A495ICQ8"/>
<feature type="compositionally biased region" description="Low complexity" evidence="1">
    <location>
        <begin position="23"/>
        <end position="47"/>
    </location>
</feature>
<evidence type="ECO:0008006" key="5">
    <source>
        <dbReference type="Google" id="ProtNLM"/>
    </source>
</evidence>
<proteinExistence type="predicted"/>
<keyword evidence="2" id="KW-0732">Signal</keyword>
<name>A0A495ICQ8_9MICO</name>
<feature type="region of interest" description="Disordered" evidence="1">
    <location>
        <begin position="21"/>
        <end position="47"/>
    </location>
</feature>
<organism evidence="3 4">
    <name type="scientific">Frondihabitans australicus</name>
    <dbReference type="NCBI Taxonomy" id="386892"/>
    <lineage>
        <taxon>Bacteria</taxon>
        <taxon>Bacillati</taxon>
        <taxon>Actinomycetota</taxon>
        <taxon>Actinomycetes</taxon>
        <taxon>Micrococcales</taxon>
        <taxon>Microbacteriaceae</taxon>
        <taxon>Frondihabitans</taxon>
    </lineage>
</organism>
<evidence type="ECO:0000313" key="4">
    <source>
        <dbReference type="Proteomes" id="UP000280008"/>
    </source>
</evidence>
<accession>A0A495ICQ8</accession>
<dbReference type="EMBL" id="RBKS01000001">
    <property type="protein sequence ID" value="RKR73787.1"/>
    <property type="molecule type" value="Genomic_DNA"/>
</dbReference>
<feature type="chain" id="PRO_5039169758" description="DUF3558 domain-containing protein" evidence="2">
    <location>
        <begin position="21"/>
        <end position="192"/>
    </location>
</feature>
<evidence type="ECO:0000256" key="2">
    <source>
        <dbReference type="SAM" id="SignalP"/>
    </source>
</evidence>
<comment type="caution">
    <text evidence="3">The sequence shown here is derived from an EMBL/GenBank/DDBJ whole genome shotgun (WGS) entry which is preliminary data.</text>
</comment>
<feature type="signal peptide" evidence="2">
    <location>
        <begin position="1"/>
        <end position="20"/>
    </location>
</feature>
<sequence>MALGALTVPLLLAGCTGSGAPTGAASHTPQASAASTPTPTPTGAAGSAPLDATALSIPCDTLAPASVLTIYSGMTADAKPKPPAESDAAVIAADDGTVCTWTSSSGDTMTLAVGQYSDASLTRLKNALVTSSQQVPTYAGEGYFSLDGKTGTAEAFTGSYWVVAISDTAAFGEPGGAEPIVDSALGVLKARG</sequence>
<dbReference type="Proteomes" id="UP000280008">
    <property type="component" value="Unassembled WGS sequence"/>
</dbReference>
<protein>
    <recommendedName>
        <fullName evidence="5">DUF3558 domain-containing protein</fullName>
    </recommendedName>
</protein>